<comment type="similarity">
    <text evidence="1">Belongs to the membrane fusion protein (MFP) (TC 8.A.1) family.</text>
</comment>
<dbReference type="Gene3D" id="2.40.50.100">
    <property type="match status" value="1"/>
</dbReference>
<accession>A0A6B3L2V7</accession>
<dbReference type="GO" id="GO:0015562">
    <property type="term" value="F:efflux transmembrane transporter activity"/>
    <property type="evidence" value="ECO:0007669"/>
    <property type="project" value="TreeGrafter"/>
</dbReference>
<feature type="region of interest" description="Disordered" evidence="3">
    <location>
        <begin position="384"/>
        <end position="407"/>
    </location>
</feature>
<dbReference type="Gene3D" id="1.10.287.470">
    <property type="entry name" value="Helix hairpin bin"/>
    <property type="match status" value="1"/>
</dbReference>
<dbReference type="Proteomes" id="UP000475117">
    <property type="component" value="Chromosome"/>
</dbReference>
<dbReference type="KEGG" id="soa:G3M56_006205"/>
<keyword evidence="2" id="KW-0175">Coiled coil</keyword>
<gene>
    <name evidence="4" type="ORF">G3M56_006205</name>
</gene>
<evidence type="ECO:0000256" key="3">
    <source>
        <dbReference type="SAM" id="MobiDB-lite"/>
    </source>
</evidence>
<feature type="compositionally biased region" description="Low complexity" evidence="3">
    <location>
        <begin position="384"/>
        <end position="394"/>
    </location>
</feature>
<dbReference type="NCBIfam" id="TIGR01730">
    <property type="entry name" value="RND_mfp"/>
    <property type="match status" value="1"/>
</dbReference>
<dbReference type="PANTHER" id="PTHR30469">
    <property type="entry name" value="MULTIDRUG RESISTANCE PROTEIN MDTA"/>
    <property type="match status" value="1"/>
</dbReference>
<dbReference type="SUPFAM" id="SSF111369">
    <property type="entry name" value="HlyD-like secretion proteins"/>
    <property type="match status" value="1"/>
</dbReference>
<dbReference type="AlphaFoldDB" id="A0A6B3L2V7"/>
<sequence>MKKVFHYALLPLLVLVLALGIFKVMQLTKPEKGRREAKPIVAQIPVEKVAPAAHVPTIQSFGTVRAFYETRIAALVAGEVDEVAANFQAGESVREGDVLMQINPADYAANVAQQESNVAAAKRVLAEEEARGKQAVVDWKSSGRSLDSASPYTLRVPQQEAARKALASAEAALEKAKLDLERTKVVAPFDAIVQERSASPGGVVTVGMQVGTLIAREKVEVRLPLTPEQVARLKLPLAFQPGSLQPIPITLKSPAYPGVSWQALVTRTEASVDPRNQVIHVIAEVQKPFDGDGAPLPVGTFVTAVMDGRPVEGVYLIPSASLLDDQYVWTVDAESKLRRQDVVRVFSAGGQSMVRVEKDDAKELTVAIRPLASFREGQLVSVAGDADSAASGESGEAEPKQPEADAK</sequence>
<keyword evidence="5" id="KW-1185">Reference proteome</keyword>
<name>A0A6B3L2V7_9BACT</name>
<evidence type="ECO:0000313" key="5">
    <source>
        <dbReference type="Proteomes" id="UP000475117"/>
    </source>
</evidence>
<dbReference type="InterPro" id="IPR006143">
    <property type="entry name" value="RND_pump_MFP"/>
</dbReference>
<dbReference type="RefSeq" id="WP_164362909.1">
    <property type="nucleotide sequence ID" value="NZ_CP066776.1"/>
</dbReference>
<dbReference type="Gene3D" id="2.40.30.170">
    <property type="match status" value="1"/>
</dbReference>
<evidence type="ECO:0000256" key="2">
    <source>
        <dbReference type="SAM" id="Coils"/>
    </source>
</evidence>
<dbReference type="EMBL" id="CP066776">
    <property type="protein sequence ID" value="QQL46170.1"/>
    <property type="molecule type" value="Genomic_DNA"/>
</dbReference>
<organism evidence="4 5">
    <name type="scientific">Sulfuriroseicoccus oceanibius</name>
    <dbReference type="NCBI Taxonomy" id="2707525"/>
    <lineage>
        <taxon>Bacteria</taxon>
        <taxon>Pseudomonadati</taxon>
        <taxon>Verrucomicrobiota</taxon>
        <taxon>Verrucomicrobiia</taxon>
        <taxon>Verrucomicrobiales</taxon>
        <taxon>Verrucomicrobiaceae</taxon>
        <taxon>Sulfuriroseicoccus</taxon>
    </lineage>
</organism>
<feature type="compositionally biased region" description="Basic and acidic residues" evidence="3">
    <location>
        <begin position="397"/>
        <end position="407"/>
    </location>
</feature>
<dbReference type="GO" id="GO:1990281">
    <property type="term" value="C:efflux pump complex"/>
    <property type="evidence" value="ECO:0007669"/>
    <property type="project" value="TreeGrafter"/>
</dbReference>
<feature type="coiled-coil region" evidence="2">
    <location>
        <begin position="159"/>
        <end position="186"/>
    </location>
</feature>
<evidence type="ECO:0000256" key="1">
    <source>
        <dbReference type="ARBA" id="ARBA00009477"/>
    </source>
</evidence>
<proteinExistence type="inferred from homology"/>
<protein>
    <submittedName>
        <fullName evidence="4">Efflux RND transporter periplasmic adaptor subunit</fullName>
    </submittedName>
</protein>
<evidence type="ECO:0000313" key="4">
    <source>
        <dbReference type="EMBL" id="QQL46170.1"/>
    </source>
</evidence>
<reference evidence="4 5" key="1">
    <citation type="submission" date="2020-12" db="EMBL/GenBank/DDBJ databases">
        <title>Sulforoseuscoccus oceanibium gen. nov., sp. nov., a representative of the phylum Verrucomicrobia with special cytoplasmic membrane, and proposal of Sulforoseuscoccusaceae fam. nov.</title>
        <authorList>
            <person name="Xi F."/>
        </authorList>
    </citation>
    <scope>NUCLEOTIDE SEQUENCE [LARGE SCALE GENOMIC DNA]</scope>
    <source>
        <strain evidence="4 5">T37</strain>
    </source>
</reference>